<reference evidence="4 5" key="1">
    <citation type="submission" date="2019-05" db="EMBL/GenBank/DDBJ databases">
        <title>Emergence of the Ug99 lineage of the wheat stem rust pathogen through somatic hybridization.</title>
        <authorList>
            <person name="Li F."/>
            <person name="Upadhyaya N.M."/>
            <person name="Sperschneider J."/>
            <person name="Matny O."/>
            <person name="Nguyen-Phuc H."/>
            <person name="Mago R."/>
            <person name="Raley C."/>
            <person name="Miller M.E."/>
            <person name="Silverstein K.A.T."/>
            <person name="Henningsen E."/>
            <person name="Hirsch C.D."/>
            <person name="Visser B."/>
            <person name="Pretorius Z.A."/>
            <person name="Steffenson B.J."/>
            <person name="Schwessinger B."/>
            <person name="Dodds P.N."/>
            <person name="Figueroa M."/>
        </authorList>
    </citation>
    <scope>NUCLEOTIDE SEQUENCE [LARGE SCALE GENOMIC DNA]</scope>
    <source>
        <strain evidence="2">21-0</strain>
        <strain evidence="3 5">Ug99</strain>
    </source>
</reference>
<evidence type="ECO:0000313" key="4">
    <source>
        <dbReference type="Proteomes" id="UP000324748"/>
    </source>
</evidence>
<evidence type="ECO:0000313" key="5">
    <source>
        <dbReference type="Proteomes" id="UP000325313"/>
    </source>
</evidence>
<dbReference type="EMBL" id="VSWC01000067">
    <property type="protein sequence ID" value="KAA1096955.1"/>
    <property type="molecule type" value="Genomic_DNA"/>
</dbReference>
<feature type="region of interest" description="Disordered" evidence="1">
    <location>
        <begin position="53"/>
        <end position="81"/>
    </location>
</feature>
<organism evidence="2 4">
    <name type="scientific">Puccinia graminis f. sp. tritici</name>
    <dbReference type="NCBI Taxonomy" id="56615"/>
    <lineage>
        <taxon>Eukaryota</taxon>
        <taxon>Fungi</taxon>
        <taxon>Dikarya</taxon>
        <taxon>Basidiomycota</taxon>
        <taxon>Pucciniomycotina</taxon>
        <taxon>Pucciniomycetes</taxon>
        <taxon>Pucciniales</taxon>
        <taxon>Pucciniaceae</taxon>
        <taxon>Puccinia</taxon>
    </lineage>
</organism>
<feature type="compositionally biased region" description="Low complexity" evidence="1">
    <location>
        <begin position="176"/>
        <end position="190"/>
    </location>
</feature>
<proteinExistence type="predicted"/>
<dbReference type="EMBL" id="VDEP01000306">
    <property type="protein sequence ID" value="KAA1107901.1"/>
    <property type="molecule type" value="Genomic_DNA"/>
</dbReference>
<dbReference type="Proteomes" id="UP000324748">
    <property type="component" value="Unassembled WGS sequence"/>
</dbReference>
<name>A0A5B0P636_PUCGR</name>
<protein>
    <submittedName>
        <fullName evidence="2">Uncharacterized protein</fullName>
    </submittedName>
</protein>
<dbReference type="OrthoDB" id="2506184at2759"/>
<keyword evidence="4" id="KW-1185">Reference proteome</keyword>
<feature type="compositionally biased region" description="Low complexity" evidence="1">
    <location>
        <begin position="60"/>
        <end position="75"/>
    </location>
</feature>
<feature type="region of interest" description="Disordered" evidence="1">
    <location>
        <begin position="172"/>
        <end position="281"/>
    </location>
</feature>
<sequence length="281" mass="30859">MDNPISPMMTSSSLPSDSRSPSQPRSPWSSLISPTPNRARFPAMVLANLIRHKPGHNSHTNNPLPSPSLANPTTPYSTTPGEDLNNFVWDVACSSQSPRRAHEEEELYEIARMYQPSIGKRTRPTPQPIVTRRDLLPLATVVPEGALTPTHSSAGAFKSSIHRLLRKRTALHLKNSSQSSSSTTSPSETSADAEDRMMDPELEETSDDEYKNRSAYLPYNIHNDTSPFSSQQPLTPSLPTHAGFSSPLSAPRTPARERRASPQDAQFLCNEVPPRSSSIGK</sequence>
<dbReference type="AlphaFoldDB" id="A0A5B0P636"/>
<evidence type="ECO:0000256" key="1">
    <source>
        <dbReference type="SAM" id="MobiDB-lite"/>
    </source>
</evidence>
<dbReference type="Proteomes" id="UP000325313">
    <property type="component" value="Unassembled WGS sequence"/>
</dbReference>
<evidence type="ECO:0000313" key="3">
    <source>
        <dbReference type="EMBL" id="KAA1107901.1"/>
    </source>
</evidence>
<evidence type="ECO:0000313" key="2">
    <source>
        <dbReference type="EMBL" id="KAA1096955.1"/>
    </source>
</evidence>
<feature type="compositionally biased region" description="Polar residues" evidence="1">
    <location>
        <begin position="222"/>
        <end position="238"/>
    </location>
</feature>
<feature type="compositionally biased region" description="Low complexity" evidence="1">
    <location>
        <begin position="1"/>
        <end position="30"/>
    </location>
</feature>
<feature type="region of interest" description="Disordered" evidence="1">
    <location>
        <begin position="1"/>
        <end position="35"/>
    </location>
</feature>
<accession>A0A5B0P636</accession>
<gene>
    <name evidence="2" type="ORF">PGT21_032393</name>
    <name evidence="3" type="ORF">PGTUg99_005880</name>
</gene>
<comment type="caution">
    <text evidence="2">The sequence shown here is derived from an EMBL/GenBank/DDBJ whole genome shotgun (WGS) entry which is preliminary data.</text>
</comment>